<proteinExistence type="inferred from homology"/>
<dbReference type="Pfam" id="PF01668">
    <property type="entry name" value="SmpB"/>
    <property type="match status" value="1"/>
</dbReference>
<dbReference type="GO" id="GO:0005829">
    <property type="term" value="C:cytosol"/>
    <property type="evidence" value="ECO:0007669"/>
    <property type="project" value="TreeGrafter"/>
</dbReference>
<dbReference type="NCBIfam" id="NF003843">
    <property type="entry name" value="PRK05422.1"/>
    <property type="match status" value="1"/>
</dbReference>
<evidence type="ECO:0000256" key="1">
    <source>
        <dbReference type="ARBA" id="ARBA00022490"/>
    </source>
</evidence>
<organism evidence="4 5">
    <name type="scientific">Candidatus Woesebacteria bacterium RIFCSPLOWO2_01_FULL_39_10b</name>
    <dbReference type="NCBI Taxonomy" id="1802517"/>
    <lineage>
        <taxon>Bacteria</taxon>
        <taxon>Candidatus Woeseibacteriota</taxon>
    </lineage>
</organism>
<protein>
    <recommendedName>
        <fullName evidence="3">SsrA-binding protein</fullName>
    </recommendedName>
    <alternativeName>
        <fullName evidence="3">Small protein B</fullName>
    </alternativeName>
</protein>
<dbReference type="HAMAP" id="MF_00023">
    <property type="entry name" value="SmpB"/>
    <property type="match status" value="1"/>
</dbReference>
<dbReference type="GO" id="GO:0003723">
    <property type="term" value="F:RNA binding"/>
    <property type="evidence" value="ECO:0007669"/>
    <property type="project" value="UniProtKB-UniRule"/>
</dbReference>
<name>A0A1F8B8F2_9BACT</name>
<dbReference type="PANTHER" id="PTHR30308:SF2">
    <property type="entry name" value="SSRA-BINDING PROTEIN"/>
    <property type="match status" value="1"/>
</dbReference>
<accession>A0A1F8B8F2</accession>
<evidence type="ECO:0000313" key="5">
    <source>
        <dbReference type="Proteomes" id="UP000176404"/>
    </source>
</evidence>
<evidence type="ECO:0000256" key="2">
    <source>
        <dbReference type="ARBA" id="ARBA00022884"/>
    </source>
</evidence>
<dbReference type="EMBL" id="MGHD01000007">
    <property type="protein sequence ID" value="OGM60210.1"/>
    <property type="molecule type" value="Genomic_DNA"/>
</dbReference>
<comment type="function">
    <text evidence="3">Required for rescue of stalled ribosomes mediated by trans-translation. Binds to transfer-messenger RNA (tmRNA), required for stable association of tmRNA with ribosomes. tmRNA and SmpB together mimic tRNA shape, replacing the anticodon stem-loop with SmpB. tmRNA is encoded by the ssrA gene; the 2 termini fold to resemble tRNA(Ala) and it encodes a 'tag peptide', a short internal open reading frame. During trans-translation Ala-aminoacylated tmRNA acts like a tRNA, entering the A-site of stalled ribosomes, displacing the stalled mRNA. The ribosome then switches to translate the ORF on the tmRNA; the nascent peptide is terminated with the 'tag peptide' encoded by the tmRNA and targeted for degradation. The ribosome is freed to recommence translation, which seems to be the essential function of trans-translation.</text>
</comment>
<dbReference type="Proteomes" id="UP000176404">
    <property type="component" value="Unassembled WGS sequence"/>
</dbReference>
<dbReference type="STRING" id="1802517.A2892_04135"/>
<comment type="subcellular location">
    <subcellularLocation>
        <location evidence="3">Cytoplasm</location>
    </subcellularLocation>
    <text evidence="3">The tmRNA-SmpB complex associates with stalled 70S ribosomes.</text>
</comment>
<dbReference type="AlphaFoldDB" id="A0A1F8B8F2"/>
<dbReference type="InterPro" id="IPR023620">
    <property type="entry name" value="SmpB"/>
</dbReference>
<dbReference type="SUPFAM" id="SSF74982">
    <property type="entry name" value="Small protein B (SmpB)"/>
    <property type="match status" value="1"/>
</dbReference>
<keyword evidence="1 3" id="KW-0963">Cytoplasm</keyword>
<dbReference type="GO" id="GO:0070929">
    <property type="term" value="P:trans-translation"/>
    <property type="evidence" value="ECO:0007669"/>
    <property type="project" value="UniProtKB-UniRule"/>
</dbReference>
<keyword evidence="2 3" id="KW-0694">RNA-binding</keyword>
<dbReference type="GO" id="GO:0070930">
    <property type="term" value="P:trans-translation-dependent protein tagging"/>
    <property type="evidence" value="ECO:0007669"/>
    <property type="project" value="TreeGrafter"/>
</dbReference>
<evidence type="ECO:0000256" key="3">
    <source>
        <dbReference type="HAMAP-Rule" id="MF_00023"/>
    </source>
</evidence>
<sequence length="144" mass="16601">MKVINKKAKFNYKLIERFEVGIALQGAEVKAIRRGNVDLTQSFAKIIGDEIYLINTNVPGEGKKDYNSRRIIKLLLHKKEIISIKSKIKAKKLTLIPLSLYTKGRLIKAEIALAKAKRKFEKKEAIKKRDIEKEIEAELKQRKL</sequence>
<dbReference type="InterPro" id="IPR000037">
    <property type="entry name" value="SsrA-bd_prot"/>
</dbReference>
<reference evidence="4 5" key="1">
    <citation type="journal article" date="2016" name="Nat. Commun.">
        <title>Thousands of microbial genomes shed light on interconnected biogeochemical processes in an aquifer system.</title>
        <authorList>
            <person name="Anantharaman K."/>
            <person name="Brown C.T."/>
            <person name="Hug L.A."/>
            <person name="Sharon I."/>
            <person name="Castelle C.J."/>
            <person name="Probst A.J."/>
            <person name="Thomas B.C."/>
            <person name="Singh A."/>
            <person name="Wilkins M.J."/>
            <person name="Karaoz U."/>
            <person name="Brodie E.L."/>
            <person name="Williams K.H."/>
            <person name="Hubbard S.S."/>
            <person name="Banfield J.F."/>
        </authorList>
    </citation>
    <scope>NUCLEOTIDE SEQUENCE [LARGE SCALE GENOMIC DNA]</scope>
</reference>
<dbReference type="Gene3D" id="2.40.280.10">
    <property type="match status" value="1"/>
</dbReference>
<gene>
    <name evidence="3" type="primary">smpB</name>
    <name evidence="4" type="ORF">A2892_04135</name>
</gene>
<dbReference type="PANTHER" id="PTHR30308">
    <property type="entry name" value="TMRNA-BINDING COMPONENT OF TRANS-TRANSLATION TAGGING COMPLEX"/>
    <property type="match status" value="1"/>
</dbReference>
<evidence type="ECO:0000313" key="4">
    <source>
        <dbReference type="EMBL" id="OGM60210.1"/>
    </source>
</evidence>
<comment type="caution">
    <text evidence="4">The sequence shown here is derived from an EMBL/GenBank/DDBJ whole genome shotgun (WGS) entry which is preliminary data.</text>
</comment>
<dbReference type="NCBIfam" id="TIGR00086">
    <property type="entry name" value="smpB"/>
    <property type="match status" value="1"/>
</dbReference>
<comment type="similarity">
    <text evidence="3">Belongs to the SmpB family.</text>
</comment>